<feature type="compositionally biased region" description="Polar residues" evidence="12">
    <location>
        <begin position="670"/>
        <end position="679"/>
    </location>
</feature>
<dbReference type="PANTHER" id="PTHR13802">
    <property type="entry name" value="MUCIN 4-RELATED"/>
    <property type="match status" value="1"/>
</dbReference>
<dbReference type="Pfam" id="PF12947">
    <property type="entry name" value="EGF_3"/>
    <property type="match status" value="1"/>
</dbReference>
<dbReference type="InterPro" id="IPR000742">
    <property type="entry name" value="EGF"/>
</dbReference>
<dbReference type="SMART" id="SM00539">
    <property type="entry name" value="NIDO"/>
    <property type="match status" value="2"/>
</dbReference>
<keyword evidence="16" id="KW-1185">Reference proteome</keyword>
<name>A0A0N5C874_STREA</name>
<dbReference type="PROSITE" id="PS01187">
    <property type="entry name" value="EGF_CA"/>
    <property type="match status" value="1"/>
</dbReference>
<keyword evidence="4" id="KW-0732">Signal</keyword>
<dbReference type="FunFam" id="2.10.25.10:FF:000202">
    <property type="entry name" value="Multiple epidermal growth factor-like domains 8"/>
    <property type="match status" value="1"/>
</dbReference>
<evidence type="ECO:0000256" key="1">
    <source>
        <dbReference type="ARBA" id="ARBA00004479"/>
    </source>
</evidence>
<dbReference type="SMART" id="SM00181">
    <property type="entry name" value="EGF"/>
    <property type="match status" value="1"/>
</dbReference>
<evidence type="ECO:0000259" key="15">
    <source>
        <dbReference type="PROSITE" id="PS51220"/>
    </source>
</evidence>
<sequence length="1131" mass="124514">MHIDPERIAARNRIEQEIINDKLEKSTGNRNRRQLGGGNPAEINIQVTAPLFSSRLFEYGIDAGDDELSQQLDAYKKLSLRYPIKFYGKEYTTINILANGAIGFDENSKLYKLNILPGNMKIVAPFWNRNNLLTGGAVYFREITSGRVLERGQSEIRYQYDKSVHVKSAIVVTWDRMQPVGDKILPEENTNTFQMVIFNTDDGSYANFVYSNIGWTQGAEAGFSNGNNQDYFALPTSGTGNIMYLEEYGNTGIPGEWMFQMDDRKIVRCKLGIKGNTCDEQCSPGEWGSDCANCCHCQSGSCNTINGECAVGICSECYTGPSCSIRKENCQSFGNITSCAPNAVTFTDLDKCGEPQQKCKCMSGYEGDGYHVCTDINECNNPGICHEDAICTNTPGKYFCQCKDGYIGDGVTVCESSILYKDTTGGIQELQKSKNSKTSWQLRYPLVIFGVFKKDIIVTSNGLILVSENPSQTNFMKFFDKNNQLEDMNSQLVAPFYAPIDISKNGRITISETNDSGLLQRATRTVADNIPSNEGFMATSLFIVTYRDVTSTVNPSLKNTFQVALIGGRSRNGNDVTYAHIIYKNISWSNGAEAGIISNNKDSYVTLPGSGVNGLSQLVSTSNIKLPGEWLFKIDKQQVNDCLKSTLQPPYCDVLKPQDTNIPLKVDNTKPLTSGQTNLAPLKVAKVSSDKEKEDDDDDLDTDSSVVTFPPFLTVIPQLMASSEKPKFSTTKGSQVIEILNPVQTIVPDTNFKIGDKKIQKILSTTTSTKTSSPIVSTVPPEEPPTTVSSIIKAKSTETLFANDDGIQSTPGKPIYIFTTARPLPTKSSNINSLKTTLPPSVSLSPSQSKNTQFDITKSNEESTTSPYFFIFTVSGVIALWLLIVIIMGIVICCKKRKSQVGFATIYGPAYHVHPISNTLGAPYGMIRKNSTNGFDDYEDGVDKQARLSNEFSSYNQTTGRISLYGSHWNLPTPLAGAHIGPAAFINPNVRFHETLHHHNNIVIPSNGGYNYPINSHATTLSMRRNFDGVRKLGNTKGMKGIHINTGHSGSSNTDSTVSDSIPSTPPLLNDVHQRMSPKMIVTTASELTNTKVHLQTIDTHKEQMDSLIQGTRRDSQNSSTKSPYFRENLI</sequence>
<dbReference type="GO" id="GO:0048513">
    <property type="term" value="P:animal organ development"/>
    <property type="evidence" value="ECO:0007669"/>
    <property type="project" value="UniProtKB-ARBA"/>
</dbReference>
<dbReference type="CDD" id="cd00054">
    <property type="entry name" value="EGF_CA"/>
    <property type="match status" value="1"/>
</dbReference>
<dbReference type="InterPro" id="IPR003886">
    <property type="entry name" value="NIDO_dom"/>
</dbReference>
<dbReference type="Pfam" id="PF06119">
    <property type="entry name" value="NIDO"/>
    <property type="match status" value="2"/>
</dbReference>
<evidence type="ECO:0000256" key="8">
    <source>
        <dbReference type="ARBA" id="ARBA00023136"/>
    </source>
</evidence>
<dbReference type="GO" id="GO:0071944">
    <property type="term" value="C:cell periphery"/>
    <property type="evidence" value="ECO:0007669"/>
    <property type="project" value="UniProtKB-ARBA"/>
</dbReference>
<evidence type="ECO:0000256" key="3">
    <source>
        <dbReference type="ARBA" id="ARBA00022692"/>
    </source>
</evidence>
<evidence type="ECO:0000313" key="17">
    <source>
        <dbReference type="WBParaSite" id="SPAL_0001412900.1"/>
    </source>
</evidence>
<dbReference type="InterPro" id="IPR051495">
    <property type="entry name" value="Epithelial_Barrier/Signaling"/>
</dbReference>
<feature type="domain" description="NIDO" evidence="15">
    <location>
        <begin position="125"/>
        <end position="264"/>
    </location>
</feature>
<keyword evidence="3 13" id="KW-0812">Transmembrane</keyword>
<dbReference type="PROSITE" id="PS00010">
    <property type="entry name" value="ASX_HYDROXYL"/>
    <property type="match status" value="1"/>
</dbReference>
<evidence type="ECO:0000256" key="7">
    <source>
        <dbReference type="ARBA" id="ARBA00022989"/>
    </source>
</evidence>
<keyword evidence="8 13" id="KW-0472">Membrane</keyword>
<dbReference type="PANTHER" id="PTHR13802:SF64">
    <property type="entry name" value="DENDRITE EXTENSION DEFECTIVE PROTEIN 1"/>
    <property type="match status" value="1"/>
</dbReference>
<evidence type="ECO:0000256" key="2">
    <source>
        <dbReference type="ARBA" id="ARBA00022536"/>
    </source>
</evidence>
<dbReference type="WBParaSite" id="SPAL_0001412900.1">
    <property type="protein sequence ID" value="SPAL_0001412900.1"/>
    <property type="gene ID" value="SPAL_0001412900"/>
</dbReference>
<accession>A0A0N5C874</accession>
<evidence type="ECO:0000256" key="6">
    <source>
        <dbReference type="ARBA" id="ARBA00022837"/>
    </source>
</evidence>
<dbReference type="GO" id="GO:0016020">
    <property type="term" value="C:membrane"/>
    <property type="evidence" value="ECO:0007669"/>
    <property type="project" value="UniProtKB-SubCell"/>
</dbReference>
<feature type="transmembrane region" description="Helical" evidence="13">
    <location>
        <begin position="868"/>
        <end position="893"/>
    </location>
</feature>
<evidence type="ECO:0000256" key="5">
    <source>
        <dbReference type="ARBA" id="ARBA00022737"/>
    </source>
</evidence>
<dbReference type="PROSITE" id="PS50026">
    <property type="entry name" value="EGF_3"/>
    <property type="match status" value="1"/>
</dbReference>
<dbReference type="InterPro" id="IPR024731">
    <property type="entry name" value="NELL2-like_EGF"/>
</dbReference>
<feature type="region of interest" description="Disordered" evidence="12">
    <location>
        <begin position="1041"/>
        <end position="1071"/>
    </location>
</feature>
<dbReference type="InterPro" id="IPR001881">
    <property type="entry name" value="EGF-like_Ca-bd_dom"/>
</dbReference>
<feature type="region of interest" description="Disordered" evidence="12">
    <location>
        <begin position="667"/>
        <end position="704"/>
    </location>
</feature>
<evidence type="ECO:0000256" key="9">
    <source>
        <dbReference type="ARBA" id="ARBA00023157"/>
    </source>
</evidence>
<dbReference type="GO" id="GO:0005509">
    <property type="term" value="F:calcium ion binding"/>
    <property type="evidence" value="ECO:0007669"/>
    <property type="project" value="InterPro"/>
</dbReference>
<dbReference type="GO" id="GO:0048731">
    <property type="term" value="P:system development"/>
    <property type="evidence" value="ECO:0007669"/>
    <property type="project" value="UniProtKB-ARBA"/>
</dbReference>
<evidence type="ECO:0000256" key="13">
    <source>
        <dbReference type="SAM" id="Phobius"/>
    </source>
</evidence>
<dbReference type="InterPro" id="IPR018097">
    <property type="entry name" value="EGF_Ca-bd_CS"/>
</dbReference>
<dbReference type="Gene3D" id="2.10.25.10">
    <property type="entry name" value="Laminin"/>
    <property type="match status" value="1"/>
</dbReference>
<keyword evidence="7 13" id="KW-1133">Transmembrane helix</keyword>
<organism evidence="16 17">
    <name type="scientific">Strongyloides papillosus</name>
    <name type="common">Intestinal threadworm</name>
    <dbReference type="NCBI Taxonomy" id="174720"/>
    <lineage>
        <taxon>Eukaryota</taxon>
        <taxon>Metazoa</taxon>
        <taxon>Ecdysozoa</taxon>
        <taxon>Nematoda</taxon>
        <taxon>Chromadorea</taxon>
        <taxon>Rhabditida</taxon>
        <taxon>Tylenchina</taxon>
        <taxon>Panagrolaimomorpha</taxon>
        <taxon>Strongyloidoidea</taxon>
        <taxon>Strongyloididae</taxon>
        <taxon>Strongyloides</taxon>
    </lineage>
</organism>
<dbReference type="Gene3D" id="2.170.300.10">
    <property type="entry name" value="Tie2 ligand-binding domain superfamily"/>
    <property type="match status" value="1"/>
</dbReference>
<evidence type="ECO:0000256" key="11">
    <source>
        <dbReference type="PROSITE-ProRule" id="PRU00076"/>
    </source>
</evidence>
<protein>
    <submittedName>
        <fullName evidence="17">Epidermal growth factor-like domain-containing protein</fullName>
    </submittedName>
</protein>
<keyword evidence="9" id="KW-1015">Disulfide bond</keyword>
<dbReference type="InterPro" id="IPR000152">
    <property type="entry name" value="EGF-type_Asp/Asn_hydroxyl_site"/>
</dbReference>
<evidence type="ECO:0000256" key="4">
    <source>
        <dbReference type="ARBA" id="ARBA00022729"/>
    </source>
</evidence>
<evidence type="ECO:0000256" key="12">
    <source>
        <dbReference type="SAM" id="MobiDB-lite"/>
    </source>
</evidence>
<keyword evidence="10" id="KW-0325">Glycoprotein</keyword>
<feature type="compositionally biased region" description="Polar residues" evidence="12">
    <location>
        <begin position="1046"/>
        <end position="1063"/>
    </location>
</feature>
<keyword evidence="6" id="KW-0106">Calcium</keyword>
<feature type="domain" description="EGF-like" evidence="14">
    <location>
        <begin position="375"/>
        <end position="415"/>
    </location>
</feature>
<dbReference type="AlphaFoldDB" id="A0A0N5C874"/>
<reference evidence="17" key="1">
    <citation type="submission" date="2017-02" db="UniProtKB">
        <authorList>
            <consortium name="WormBaseParasite"/>
        </authorList>
    </citation>
    <scope>IDENTIFICATION</scope>
</reference>
<feature type="domain" description="NIDO" evidence="15">
    <location>
        <begin position="495"/>
        <end position="637"/>
    </location>
</feature>
<dbReference type="PROSITE" id="PS01186">
    <property type="entry name" value="EGF_2"/>
    <property type="match status" value="1"/>
</dbReference>
<proteinExistence type="predicted"/>
<evidence type="ECO:0000256" key="10">
    <source>
        <dbReference type="ARBA" id="ARBA00023180"/>
    </source>
</evidence>
<keyword evidence="2 11" id="KW-0245">EGF-like domain</keyword>
<feature type="region of interest" description="Disordered" evidence="12">
    <location>
        <begin position="1108"/>
        <end position="1131"/>
    </location>
</feature>
<feature type="compositionally biased region" description="Acidic residues" evidence="12">
    <location>
        <begin position="693"/>
        <end position="702"/>
    </location>
</feature>
<keyword evidence="5" id="KW-0677">Repeat</keyword>
<dbReference type="PROSITE" id="PS51220">
    <property type="entry name" value="NIDO"/>
    <property type="match status" value="2"/>
</dbReference>
<dbReference type="Proteomes" id="UP000046392">
    <property type="component" value="Unplaced"/>
</dbReference>
<dbReference type="SUPFAM" id="SSF57196">
    <property type="entry name" value="EGF/Laminin"/>
    <property type="match status" value="1"/>
</dbReference>
<evidence type="ECO:0000259" key="14">
    <source>
        <dbReference type="PROSITE" id="PS50026"/>
    </source>
</evidence>
<evidence type="ECO:0000313" key="16">
    <source>
        <dbReference type="Proteomes" id="UP000046392"/>
    </source>
</evidence>
<dbReference type="SMART" id="SM00179">
    <property type="entry name" value="EGF_CA"/>
    <property type="match status" value="1"/>
</dbReference>
<dbReference type="GO" id="GO:0007160">
    <property type="term" value="P:cell-matrix adhesion"/>
    <property type="evidence" value="ECO:0007669"/>
    <property type="project" value="InterPro"/>
</dbReference>
<comment type="subcellular location">
    <subcellularLocation>
        <location evidence="1">Membrane</location>
        <topology evidence="1">Single-pass type I membrane protein</topology>
    </subcellularLocation>
</comment>
<comment type="caution">
    <text evidence="11">Lacks conserved residue(s) required for the propagation of feature annotation.</text>
</comment>